<dbReference type="Proteomes" id="UP000192599">
    <property type="component" value="Unassembled WGS sequence"/>
</dbReference>
<accession>A0A1V9VEE3</accession>
<proteinExistence type="predicted"/>
<dbReference type="EMBL" id="LNTC01000006">
    <property type="protein sequence ID" value="OQR42198.1"/>
    <property type="molecule type" value="Genomic_DNA"/>
</dbReference>
<gene>
    <name evidence="1" type="ORF">AS859_01195</name>
</gene>
<name>A0A1V9VEE3_9BACT</name>
<evidence type="ECO:0000313" key="1">
    <source>
        <dbReference type="EMBL" id="OQR42198.1"/>
    </source>
</evidence>
<organism evidence="1 2">
    <name type="scientific">Aliarcobacter cryaerophilus</name>
    <dbReference type="NCBI Taxonomy" id="28198"/>
    <lineage>
        <taxon>Bacteria</taxon>
        <taxon>Pseudomonadati</taxon>
        <taxon>Campylobacterota</taxon>
        <taxon>Epsilonproteobacteria</taxon>
        <taxon>Campylobacterales</taxon>
        <taxon>Arcobacteraceae</taxon>
        <taxon>Aliarcobacter</taxon>
    </lineage>
</organism>
<dbReference type="SUPFAM" id="SSF58104">
    <property type="entry name" value="Methyl-accepting chemotaxis protein (MCP) signaling domain"/>
    <property type="match status" value="1"/>
</dbReference>
<comment type="caution">
    <text evidence="1">The sequence shown here is derived from an EMBL/GenBank/DDBJ whole genome shotgun (WGS) entry which is preliminary data.</text>
</comment>
<reference evidence="1 2" key="1">
    <citation type="submission" date="2017-04" db="EMBL/GenBank/DDBJ databases">
        <title>Accumulation and expression of multiple antibiotic resistance genes in Arcobacter cryaerophilus that thrives in sewage.</title>
        <authorList>
            <person name="Millar J.A."/>
            <person name="Raghavan R."/>
        </authorList>
    </citation>
    <scope>NUCLEOTIDE SEQUENCE [LARGE SCALE GENOMIC DNA]</scope>
    <source>
        <strain evidence="1 2">AZT-1</strain>
    </source>
</reference>
<evidence type="ECO:0000313" key="2">
    <source>
        <dbReference type="Proteomes" id="UP000192599"/>
    </source>
</evidence>
<protein>
    <recommendedName>
        <fullName evidence="3">Chemotaxis protein</fullName>
    </recommendedName>
</protein>
<dbReference type="AlphaFoldDB" id="A0A1V9VEE3"/>
<dbReference type="Gene3D" id="1.10.287.950">
    <property type="entry name" value="Methyl-accepting chemotaxis protein"/>
    <property type="match status" value="1"/>
</dbReference>
<evidence type="ECO:0008006" key="3">
    <source>
        <dbReference type="Google" id="ProtNLM"/>
    </source>
</evidence>
<sequence>AANEIKNIVEIATQKADEGKHIANSMINGYSELNSDIMQTIELIKEFENSSKEQLLGIEQINNAVAILDQKTQQNASVTSQTKDIAISTNSISKLIIEDVNKKRFKDK</sequence>
<feature type="non-terminal residue" evidence="1">
    <location>
        <position position="1"/>
    </location>
</feature>